<feature type="compositionally biased region" description="Basic and acidic residues" evidence="6">
    <location>
        <begin position="383"/>
        <end position="408"/>
    </location>
</feature>
<protein>
    <recommendedName>
        <fullName evidence="2">poly(ADP-ribose) glycohydrolase</fullName>
        <ecNumber evidence="2">3.2.1.143</ecNumber>
    </recommendedName>
</protein>
<feature type="domain" description="PARG catalytic Macro" evidence="7">
    <location>
        <begin position="497"/>
        <end position="714"/>
    </location>
</feature>
<organism evidence="9 10">
    <name type="scientific">Linnemannia elongata AG-77</name>
    <dbReference type="NCBI Taxonomy" id="1314771"/>
    <lineage>
        <taxon>Eukaryota</taxon>
        <taxon>Fungi</taxon>
        <taxon>Fungi incertae sedis</taxon>
        <taxon>Mucoromycota</taxon>
        <taxon>Mortierellomycotina</taxon>
        <taxon>Mortierellomycetes</taxon>
        <taxon>Mortierellales</taxon>
        <taxon>Mortierellaceae</taxon>
        <taxon>Linnemannia</taxon>
    </lineage>
</organism>
<dbReference type="InterPro" id="IPR007724">
    <property type="entry name" value="Poly_GlycHdrlase"/>
</dbReference>
<feature type="domain" description="PARG helical" evidence="8">
    <location>
        <begin position="187"/>
        <end position="253"/>
    </location>
</feature>
<evidence type="ECO:0000259" key="8">
    <source>
        <dbReference type="Pfam" id="PF20811"/>
    </source>
</evidence>
<evidence type="ECO:0000256" key="1">
    <source>
        <dbReference type="ARBA" id="ARBA00009545"/>
    </source>
</evidence>
<name>A0A197JPU6_9FUNG</name>
<dbReference type="STRING" id="1314771.A0A197JPU6"/>
<proteinExistence type="inferred from homology"/>
<feature type="compositionally biased region" description="Basic and acidic residues" evidence="6">
    <location>
        <begin position="355"/>
        <end position="372"/>
    </location>
</feature>
<dbReference type="GO" id="GO:0005737">
    <property type="term" value="C:cytoplasm"/>
    <property type="evidence" value="ECO:0007669"/>
    <property type="project" value="TreeGrafter"/>
</dbReference>
<dbReference type="GO" id="GO:0005975">
    <property type="term" value="P:carbohydrate metabolic process"/>
    <property type="evidence" value="ECO:0007669"/>
    <property type="project" value="InterPro"/>
</dbReference>
<reference evidence="9 10" key="1">
    <citation type="submission" date="2016-05" db="EMBL/GenBank/DDBJ databases">
        <title>Genome sequencing reveals origins of a unique bacterial endosymbiosis in the earliest lineages of terrestrial Fungi.</title>
        <authorList>
            <consortium name="DOE Joint Genome Institute"/>
            <person name="Uehling J."/>
            <person name="Gryganskyi A."/>
            <person name="Hameed K."/>
            <person name="Tschaplinski T."/>
            <person name="Misztal P."/>
            <person name="Wu S."/>
            <person name="Desiro A."/>
            <person name="Vande Pol N."/>
            <person name="Du Z.-Y."/>
            <person name="Zienkiewicz A."/>
            <person name="Zienkiewicz K."/>
            <person name="Morin E."/>
            <person name="Tisserant E."/>
            <person name="Splivallo R."/>
            <person name="Hainaut M."/>
            <person name="Henrissat B."/>
            <person name="Ohm R."/>
            <person name="Kuo A."/>
            <person name="Yan J."/>
            <person name="Lipzen A."/>
            <person name="Nolan M."/>
            <person name="Labutti K."/>
            <person name="Barry K."/>
            <person name="Goldstein A."/>
            <person name="Labbe J."/>
            <person name="Schadt C."/>
            <person name="Tuskan G."/>
            <person name="Grigoriev I."/>
            <person name="Martin F."/>
            <person name="Vilgalys R."/>
            <person name="Bonito G."/>
        </authorList>
    </citation>
    <scope>NUCLEOTIDE SEQUENCE [LARGE SCALE GENOMIC DNA]</scope>
    <source>
        <strain evidence="9 10">AG-77</strain>
    </source>
</reference>
<feature type="binding site" evidence="5">
    <location>
        <position position="538"/>
    </location>
    <ligand>
        <name>substrate</name>
    </ligand>
</feature>
<keyword evidence="10" id="KW-1185">Reference proteome</keyword>
<evidence type="ECO:0000256" key="4">
    <source>
        <dbReference type="PIRSR" id="PIRSR607724-1"/>
    </source>
</evidence>
<feature type="active site" evidence="4">
    <location>
        <position position="539"/>
    </location>
</feature>
<dbReference type="EMBL" id="KV442061">
    <property type="protein sequence ID" value="OAQ26983.1"/>
    <property type="molecule type" value="Genomic_DNA"/>
</dbReference>
<dbReference type="Pfam" id="PF20811">
    <property type="entry name" value="PARG_cat_N"/>
    <property type="match status" value="2"/>
</dbReference>
<evidence type="ECO:0000256" key="2">
    <source>
        <dbReference type="ARBA" id="ARBA00012255"/>
    </source>
</evidence>
<dbReference type="PANTHER" id="PTHR12837">
    <property type="entry name" value="POLY ADP-RIBOSE GLYCOHYDROLASE"/>
    <property type="match status" value="1"/>
</dbReference>
<feature type="compositionally biased region" description="Basic and acidic residues" evidence="6">
    <location>
        <begin position="131"/>
        <end position="141"/>
    </location>
</feature>
<feature type="compositionally biased region" description="Polar residues" evidence="6">
    <location>
        <begin position="110"/>
        <end position="127"/>
    </location>
</feature>
<dbReference type="Proteomes" id="UP000078512">
    <property type="component" value="Unassembled WGS sequence"/>
</dbReference>
<dbReference type="GO" id="GO:0004649">
    <property type="term" value="F:poly(ADP-ribose) glycohydrolase activity"/>
    <property type="evidence" value="ECO:0007669"/>
    <property type="project" value="UniProtKB-EC"/>
</dbReference>
<feature type="active site" evidence="4">
    <location>
        <position position="540"/>
    </location>
</feature>
<dbReference type="GO" id="GO:1990966">
    <property type="term" value="P:ATP generation from poly-ADP-D-ribose"/>
    <property type="evidence" value="ECO:0007669"/>
    <property type="project" value="TreeGrafter"/>
</dbReference>
<feature type="region of interest" description="Disordered" evidence="6">
    <location>
        <begin position="257"/>
        <end position="321"/>
    </location>
</feature>
<sequence length="816" mass="90985">MSRPSSFFETGTHHVLCKLTELDPKEFPYPQNFQDCWDYDHVRLACSNRPAHAAVPNAWPDIVQGLTTTISNSKQLSEILSRWNEGDPRGWNIDALEAFLNQKADRDVPSKSTPISTSTCATSTKESQFQDDAHNDGRPIDEGNDVIMSDTNVYGDDDGTRTPPAASASSPFLRWDHNEDTAEDQFLSREERDRFFKVILPGMQQLALRLPELVKRPIPFLKQQQDSAVTLSQEQIACLLANAFFCTFPCRNAPNQHFSGPNPYRKRPHSDQSEGRVTGKQQGGARGGRTLDSAPKDPHGSTAPRFKKQSSSNTDPYRNTDGQLSLFAYFKKTEPKTSFKPESSRTSPPPTVTSRHFDKDKQGGHYQREHSVHSGGGGVGTVKQEDRSGHVKVESGRESHSAGHESATRKSHTTTGRDYKRSPFPRYPTINFSSLFYSDEFRSPCTSTNAAKLRCIIHYFDRILQQMPTGVVTFHRQVLNDTITLDSGEMLNQAPFRYSNVQIELDAPLEDDAPLGALQLDFANKVIGGGILGRGAVQEEIRFAICPELIISRLFTQTLQSNEALLMKGAERFSNYNGYAQTFEWHSNHIDTTPRDKLGRRKTEICAIDAMPFKSAPERLDQFCESAVLRELNKAIVGFRRSPITSSEWGLCRGEAPSPRGDLIATGNWGCGAFGGHLQLKFLIQLMAASVCAAYSRVDDGDDLGRDLVYFTYGLDGFADEIRTFMTHLQASPQLFEPWKLLDCIINYPIKSGRGDIVALRSKSLLDYVSASFGFPNASHNIGGLSVTDTQPSTFETFSWSDDEDFNTPEPEPLSE</sequence>
<evidence type="ECO:0000256" key="6">
    <source>
        <dbReference type="SAM" id="MobiDB-lite"/>
    </source>
</evidence>
<dbReference type="OrthoDB" id="1937899at2759"/>
<dbReference type="PANTHER" id="PTHR12837:SF0">
    <property type="entry name" value="POLY(ADP-RIBOSE) GLYCOHYDROLASE"/>
    <property type="match status" value="1"/>
</dbReference>
<evidence type="ECO:0000313" key="9">
    <source>
        <dbReference type="EMBL" id="OAQ26983.1"/>
    </source>
</evidence>
<comment type="similarity">
    <text evidence="1">Belongs to the poly(ADP-ribose) glycohydrolase family.</text>
</comment>
<dbReference type="GO" id="GO:0005634">
    <property type="term" value="C:nucleus"/>
    <property type="evidence" value="ECO:0007669"/>
    <property type="project" value="TreeGrafter"/>
</dbReference>
<feature type="domain" description="PARG helical" evidence="8">
    <location>
        <begin position="421"/>
        <end position="476"/>
    </location>
</feature>
<accession>A0A197JPU6</accession>
<dbReference type="InterPro" id="IPR046372">
    <property type="entry name" value="PARG_cat_C"/>
</dbReference>
<feature type="binding site" evidence="5">
    <location>
        <position position="524"/>
    </location>
    <ligand>
        <name>substrate</name>
    </ligand>
</feature>
<evidence type="ECO:0000259" key="7">
    <source>
        <dbReference type="Pfam" id="PF05028"/>
    </source>
</evidence>
<evidence type="ECO:0000256" key="3">
    <source>
        <dbReference type="ARBA" id="ARBA00022801"/>
    </source>
</evidence>
<feature type="binding site" evidence="5">
    <location>
        <position position="579"/>
    </location>
    <ligand>
        <name>substrate</name>
    </ligand>
</feature>
<keyword evidence="3" id="KW-0378">Hydrolase</keyword>
<feature type="region of interest" description="Disordered" evidence="6">
    <location>
        <begin position="335"/>
        <end position="423"/>
    </location>
</feature>
<evidence type="ECO:0000313" key="10">
    <source>
        <dbReference type="Proteomes" id="UP000078512"/>
    </source>
</evidence>
<dbReference type="EC" id="3.2.1.143" evidence="2"/>
<evidence type="ECO:0000256" key="5">
    <source>
        <dbReference type="PIRSR" id="PIRSR607724-2"/>
    </source>
</evidence>
<dbReference type="Pfam" id="PF05028">
    <property type="entry name" value="PARG_cat_C"/>
    <property type="match status" value="1"/>
</dbReference>
<dbReference type="GO" id="GO:0009225">
    <property type="term" value="P:nucleotide-sugar metabolic process"/>
    <property type="evidence" value="ECO:0007669"/>
    <property type="project" value="TreeGrafter"/>
</dbReference>
<dbReference type="InterPro" id="IPR048362">
    <property type="entry name" value="PARG_helical"/>
</dbReference>
<dbReference type="GO" id="GO:0006282">
    <property type="term" value="P:regulation of DNA repair"/>
    <property type="evidence" value="ECO:0007669"/>
    <property type="project" value="InterPro"/>
</dbReference>
<gene>
    <name evidence="9" type="ORF">K457DRAFT_34118</name>
</gene>
<dbReference type="AlphaFoldDB" id="A0A197JPU6"/>
<feature type="region of interest" description="Disordered" evidence="6">
    <location>
        <begin position="105"/>
        <end position="172"/>
    </location>
</feature>
<feature type="compositionally biased region" description="Polar residues" evidence="6">
    <location>
        <begin position="309"/>
        <end position="321"/>
    </location>
</feature>
<feature type="active site" evidence="4">
    <location>
        <position position="521"/>
    </location>
</feature>